<evidence type="ECO:0000313" key="2">
    <source>
        <dbReference type="Proteomes" id="UP000241736"/>
    </source>
</evidence>
<organism evidence="1 2">
    <name type="scientific">Arenimonas caeni</name>
    <dbReference type="NCBI Taxonomy" id="2058085"/>
    <lineage>
        <taxon>Bacteria</taxon>
        <taxon>Pseudomonadati</taxon>
        <taxon>Pseudomonadota</taxon>
        <taxon>Gammaproteobacteria</taxon>
        <taxon>Lysobacterales</taxon>
        <taxon>Lysobacteraceae</taxon>
        <taxon>Arenimonas</taxon>
    </lineage>
</organism>
<name>A0A2P6M5U9_9GAMM</name>
<dbReference type="Proteomes" id="UP000241736">
    <property type="component" value="Unassembled WGS sequence"/>
</dbReference>
<proteinExistence type="predicted"/>
<keyword evidence="2" id="KW-1185">Reference proteome</keyword>
<evidence type="ECO:0008006" key="3">
    <source>
        <dbReference type="Google" id="ProtNLM"/>
    </source>
</evidence>
<reference evidence="1 2" key="1">
    <citation type="submission" date="2018-03" db="EMBL/GenBank/DDBJ databases">
        <title>Arenimonas caeni sp. nov., isolated from activated sludge.</title>
        <authorList>
            <person name="Liu H."/>
        </authorList>
    </citation>
    <scope>NUCLEOTIDE SEQUENCE [LARGE SCALE GENOMIC DNA]</scope>
    <source>
        <strain evidence="2">z29</strain>
    </source>
</reference>
<sequence length="345" mass="38886">MRNAFDFLGRSIDELEQHPKYSVIHFYSAIELFVKARLLKEHWTLIVAKPDQADKAKFQRGDFQSVGLKEANERLTKVASDGLLDEELKCFDGLRQERNQMVHFAHAAQGDDAVAAKEMDRIVSDHAKGWLYLRRLLAGRWKEHFAAHADTINALDHRMREQTKSLERKFLLLTDDIATAMAAGSHFMACPSCGFESFEVEQPVWIGVGKCLTCGFSSSVMTLECMNKACAQPILLAGGYEWCAECAHEYTPEQVEAVLEEHDLLRATDYKDPEDLAHASCGNCGSYETVVPLENDEWFCTDCFDVEAYIGQCDWCTGYSTHVPEESYALGCSQCEGRVGHEKDD</sequence>
<dbReference type="EMBL" id="PVLF01000032">
    <property type="protein sequence ID" value="PRH81275.1"/>
    <property type="molecule type" value="Genomic_DNA"/>
</dbReference>
<protein>
    <recommendedName>
        <fullName evidence="3">HsdR</fullName>
    </recommendedName>
</protein>
<evidence type="ECO:0000313" key="1">
    <source>
        <dbReference type="EMBL" id="PRH81275.1"/>
    </source>
</evidence>
<comment type="caution">
    <text evidence="1">The sequence shown here is derived from an EMBL/GenBank/DDBJ whole genome shotgun (WGS) entry which is preliminary data.</text>
</comment>
<accession>A0A2P6M5U9</accession>
<dbReference type="OrthoDB" id="3818700at2"/>
<gene>
    <name evidence="1" type="ORF">C6N40_13430</name>
</gene>
<dbReference type="AlphaFoldDB" id="A0A2P6M5U9"/>